<dbReference type="OrthoDB" id="7362478at2"/>
<proteinExistence type="predicted"/>
<dbReference type="KEGG" id="rei:IE4771_CH03930"/>
<name>A0A060I1C2_RHIET</name>
<sequence>MFKQTMIAAVALTAAAWASPAGAESYVTLGRLVCGSDGGQGLIITSQKNLICTYTPASGGAKAVYAGKIEKFGLDIGQTGKSVMIWQVLAKTGTDMPQYALAGEYYGVGADASIGAGAGAKVIAGGTNKAFMLQPLNVQAQEGLNLAIGVEKMTLVPGEV</sequence>
<dbReference type="Pfam" id="PF06186">
    <property type="entry name" value="DUF992"/>
    <property type="match status" value="1"/>
</dbReference>
<evidence type="ECO:0000313" key="3">
    <source>
        <dbReference type="Proteomes" id="UP000027180"/>
    </source>
</evidence>
<evidence type="ECO:0008006" key="4">
    <source>
        <dbReference type="Google" id="ProtNLM"/>
    </source>
</evidence>
<accession>A0A060I1C2</accession>
<feature type="chain" id="PRO_5001583781" description="DUF992 domain-containing protein" evidence="1">
    <location>
        <begin position="24"/>
        <end position="160"/>
    </location>
</feature>
<organism evidence="2 3">
    <name type="scientific">Rhizobium etli bv. mimosae str. IE4771</name>
    <dbReference type="NCBI Taxonomy" id="1432050"/>
    <lineage>
        <taxon>Bacteria</taxon>
        <taxon>Pseudomonadati</taxon>
        <taxon>Pseudomonadota</taxon>
        <taxon>Alphaproteobacteria</taxon>
        <taxon>Hyphomicrobiales</taxon>
        <taxon>Rhizobiaceae</taxon>
        <taxon>Rhizobium/Agrobacterium group</taxon>
        <taxon>Rhizobium</taxon>
    </lineage>
</organism>
<dbReference type="RefSeq" id="WP_009994679.1">
    <property type="nucleotide sequence ID" value="NZ_CP006986.1"/>
</dbReference>
<protein>
    <recommendedName>
        <fullName evidence="4">DUF992 domain-containing protein</fullName>
    </recommendedName>
</protein>
<dbReference type="Proteomes" id="UP000027180">
    <property type="component" value="Chromosome"/>
</dbReference>
<feature type="signal peptide" evidence="1">
    <location>
        <begin position="1"/>
        <end position="23"/>
    </location>
</feature>
<reference evidence="2 3" key="1">
    <citation type="submission" date="2013-12" db="EMBL/GenBank/DDBJ databases">
        <title>Complete genome sequence of Rhizobium etli bv. mimosae IE4771.</title>
        <authorList>
            <person name="Bustos P."/>
            <person name="Santamaria R.I."/>
            <person name="Lozano L."/>
            <person name="Ormeno-Orrillo E."/>
            <person name="Rogel M.A."/>
            <person name="Romero D."/>
            <person name="Cevallos M.A."/>
            <person name="Martinez-Romero E."/>
            <person name="Gonzalez V."/>
        </authorList>
    </citation>
    <scope>NUCLEOTIDE SEQUENCE [LARGE SCALE GENOMIC DNA]</scope>
    <source>
        <strain evidence="2 3">IE4771</strain>
    </source>
</reference>
<dbReference type="InterPro" id="IPR009333">
    <property type="entry name" value="DUF992"/>
</dbReference>
<dbReference type="AlphaFoldDB" id="A0A060I1C2"/>
<dbReference type="EMBL" id="CP006986">
    <property type="protein sequence ID" value="AIC28993.1"/>
    <property type="molecule type" value="Genomic_DNA"/>
</dbReference>
<evidence type="ECO:0000256" key="1">
    <source>
        <dbReference type="SAM" id="SignalP"/>
    </source>
</evidence>
<gene>
    <name evidence="2" type="ORF">IE4771_CH03930</name>
</gene>
<keyword evidence="1" id="KW-0732">Signal</keyword>
<evidence type="ECO:0000313" key="2">
    <source>
        <dbReference type="EMBL" id="AIC28993.1"/>
    </source>
</evidence>
<dbReference type="HOGENOM" id="CLU_109378_1_1_5"/>